<evidence type="ECO:0000256" key="4">
    <source>
        <dbReference type="ARBA" id="ARBA00022692"/>
    </source>
</evidence>
<evidence type="ECO:0000256" key="1">
    <source>
        <dbReference type="ARBA" id="ARBA00004651"/>
    </source>
</evidence>
<comment type="caution">
    <text evidence="11">The sequence shown here is derived from an EMBL/GenBank/DDBJ whole genome shotgun (WGS) entry which is preliminary data.</text>
</comment>
<dbReference type="Gene3D" id="3.30.450.20">
    <property type="entry name" value="PAS domain"/>
    <property type="match status" value="2"/>
</dbReference>
<feature type="domain" description="GGDEF" evidence="10">
    <location>
        <begin position="373"/>
        <end position="507"/>
    </location>
</feature>
<dbReference type="PANTHER" id="PTHR45138">
    <property type="entry name" value="REGULATORY COMPONENTS OF SENSORY TRANSDUCTION SYSTEM"/>
    <property type="match status" value="1"/>
</dbReference>
<dbReference type="InterPro" id="IPR033479">
    <property type="entry name" value="dCache_1"/>
</dbReference>
<evidence type="ECO:0000256" key="9">
    <source>
        <dbReference type="SAM" id="Phobius"/>
    </source>
</evidence>
<evidence type="ECO:0000313" key="11">
    <source>
        <dbReference type="EMBL" id="MFL9878578.1"/>
    </source>
</evidence>
<evidence type="ECO:0000313" key="12">
    <source>
        <dbReference type="Proteomes" id="UP001629214"/>
    </source>
</evidence>
<dbReference type="PANTHER" id="PTHR45138:SF9">
    <property type="entry name" value="DIGUANYLATE CYCLASE DGCM-RELATED"/>
    <property type="match status" value="1"/>
</dbReference>
<protein>
    <recommendedName>
        <fullName evidence="2">diguanylate cyclase</fullName>
        <ecNumber evidence="2">2.7.7.65</ecNumber>
    </recommendedName>
</protein>
<dbReference type="InterPro" id="IPR000160">
    <property type="entry name" value="GGDEF_dom"/>
</dbReference>
<dbReference type="InterPro" id="IPR043128">
    <property type="entry name" value="Rev_trsase/Diguanyl_cyclase"/>
</dbReference>
<keyword evidence="12" id="KW-1185">Reference proteome</keyword>
<dbReference type="Gene3D" id="3.30.70.270">
    <property type="match status" value="1"/>
</dbReference>
<evidence type="ECO:0000256" key="2">
    <source>
        <dbReference type="ARBA" id="ARBA00012528"/>
    </source>
</evidence>
<keyword evidence="3" id="KW-1003">Cell membrane</keyword>
<dbReference type="SUPFAM" id="SSF55073">
    <property type="entry name" value="Nucleotide cyclase"/>
    <property type="match status" value="1"/>
</dbReference>
<keyword evidence="4 9" id="KW-0812">Transmembrane</keyword>
<dbReference type="SMART" id="SM00267">
    <property type="entry name" value="GGDEF"/>
    <property type="match status" value="1"/>
</dbReference>
<evidence type="ECO:0000256" key="7">
    <source>
        <dbReference type="ARBA" id="ARBA00034247"/>
    </source>
</evidence>
<keyword evidence="5 9" id="KW-1133">Transmembrane helix</keyword>
<keyword evidence="6 9" id="KW-0472">Membrane</keyword>
<accession>A0ABW8Z8G4</accession>
<dbReference type="Pfam" id="PF02743">
    <property type="entry name" value="dCache_1"/>
    <property type="match status" value="1"/>
</dbReference>
<evidence type="ECO:0000259" key="10">
    <source>
        <dbReference type="PROSITE" id="PS50887"/>
    </source>
</evidence>
<dbReference type="InterPro" id="IPR050469">
    <property type="entry name" value="Diguanylate_Cyclase"/>
</dbReference>
<dbReference type="CDD" id="cd12915">
    <property type="entry name" value="PDC2_DGC_like"/>
    <property type="match status" value="1"/>
</dbReference>
<dbReference type="Pfam" id="PF00990">
    <property type="entry name" value="GGDEF"/>
    <property type="match status" value="1"/>
</dbReference>
<dbReference type="InterPro" id="IPR029787">
    <property type="entry name" value="Nucleotide_cyclase"/>
</dbReference>
<proteinExistence type="predicted"/>
<evidence type="ECO:0000256" key="3">
    <source>
        <dbReference type="ARBA" id="ARBA00022475"/>
    </source>
</evidence>
<sequence>MVRYAGYKRSSTALLAAAFVLLACISLIGLDAWRTWQARVIEEREAGVTVTNMARALAQHADDTFKEADTVLIGLLERIRYDGLQPAAVERLHRLLMLRVKELPQLGGIFIYDPVGRWIVNSQPVTDRSLNNADRDYFIYHRDHSDTGPYIGMPVKSRSSGKWIATITRRINNADGSFGGVVLATIEMDYFQRFYDSFNIGKSGAILLALNNGTMMFRRPLREDSISKSMASASIYRDHASRHSSGVALIKSSQDGVLRVNGYTHLPTYPMFVAVALSKDEVLEEWRADAYMHMAGVLFLVTCFVVVGHRMVRQIDKRAMAEIEANEARAQVEALNRTLERLAMQDGLTGLANRRHFDGALARELGRAIRKGESLSLIMIDVDHFKLYNDMYGHLSGDECLRKIGQAMLSGERRPGDLAARYGGEEFAMILPNCDEAGALIVAEQIRQEVRRQAIPHASNPDGMVTISLGIGSFNQARRGATTSTLVGAADQALYRAKAGGRDRVEV</sequence>
<evidence type="ECO:0000256" key="8">
    <source>
        <dbReference type="SAM" id="Coils"/>
    </source>
</evidence>
<dbReference type="Proteomes" id="UP001629214">
    <property type="component" value="Unassembled WGS sequence"/>
</dbReference>
<evidence type="ECO:0000256" key="6">
    <source>
        <dbReference type="ARBA" id="ARBA00023136"/>
    </source>
</evidence>
<organism evidence="11 12">
    <name type="scientific">Herbaspirillum rhizosphaerae</name>
    <dbReference type="NCBI Taxonomy" id="346179"/>
    <lineage>
        <taxon>Bacteria</taxon>
        <taxon>Pseudomonadati</taxon>
        <taxon>Pseudomonadota</taxon>
        <taxon>Betaproteobacteria</taxon>
        <taxon>Burkholderiales</taxon>
        <taxon>Oxalobacteraceae</taxon>
        <taxon>Herbaspirillum</taxon>
    </lineage>
</organism>
<dbReference type="EC" id="2.7.7.65" evidence="2"/>
<name>A0ABW8Z8G4_9BURK</name>
<keyword evidence="8" id="KW-0175">Coiled coil</keyword>
<reference evidence="11 12" key="1">
    <citation type="journal article" date="2024" name="Chem. Sci.">
        <title>Discovery of megapolipeptins by genome mining of a Burkholderiales bacteria collection.</title>
        <authorList>
            <person name="Paulo B.S."/>
            <person name="Recchia M.J.J."/>
            <person name="Lee S."/>
            <person name="Fergusson C.H."/>
            <person name="Romanowski S.B."/>
            <person name="Hernandez A."/>
            <person name="Krull N."/>
            <person name="Liu D.Y."/>
            <person name="Cavanagh H."/>
            <person name="Bos A."/>
            <person name="Gray C.A."/>
            <person name="Murphy B.T."/>
            <person name="Linington R.G."/>
            <person name="Eustaquio A.S."/>
        </authorList>
    </citation>
    <scope>NUCLEOTIDE SEQUENCE [LARGE SCALE GENOMIC DNA]</scope>
    <source>
        <strain evidence="11 12">RL21-008-BIB-B</strain>
    </source>
</reference>
<comment type="subcellular location">
    <subcellularLocation>
        <location evidence="1">Cell membrane</location>
        <topology evidence="1">Multi-pass membrane protein</topology>
    </subcellularLocation>
</comment>
<evidence type="ECO:0000256" key="5">
    <source>
        <dbReference type="ARBA" id="ARBA00022989"/>
    </source>
</evidence>
<dbReference type="EMBL" id="JAQQFR010000005">
    <property type="protein sequence ID" value="MFL9878578.1"/>
    <property type="molecule type" value="Genomic_DNA"/>
</dbReference>
<feature type="transmembrane region" description="Helical" evidence="9">
    <location>
        <begin position="290"/>
        <end position="308"/>
    </location>
</feature>
<dbReference type="NCBIfam" id="TIGR00254">
    <property type="entry name" value="GGDEF"/>
    <property type="match status" value="1"/>
</dbReference>
<comment type="catalytic activity">
    <reaction evidence="7">
        <text>2 GTP = 3',3'-c-di-GMP + 2 diphosphate</text>
        <dbReference type="Rhea" id="RHEA:24898"/>
        <dbReference type="ChEBI" id="CHEBI:33019"/>
        <dbReference type="ChEBI" id="CHEBI:37565"/>
        <dbReference type="ChEBI" id="CHEBI:58805"/>
        <dbReference type="EC" id="2.7.7.65"/>
    </reaction>
</comment>
<dbReference type="CDD" id="cd12914">
    <property type="entry name" value="PDC1_DGC_like"/>
    <property type="match status" value="1"/>
</dbReference>
<dbReference type="RefSeq" id="WP_408167574.1">
    <property type="nucleotide sequence ID" value="NZ_JAQQFR010000005.1"/>
</dbReference>
<dbReference type="PROSITE" id="PS51257">
    <property type="entry name" value="PROKAR_LIPOPROTEIN"/>
    <property type="match status" value="1"/>
</dbReference>
<dbReference type="CDD" id="cd01949">
    <property type="entry name" value="GGDEF"/>
    <property type="match status" value="1"/>
</dbReference>
<gene>
    <name evidence="11" type="ORF">PQR63_09305</name>
</gene>
<dbReference type="PROSITE" id="PS50887">
    <property type="entry name" value="GGDEF"/>
    <property type="match status" value="1"/>
</dbReference>
<feature type="coiled-coil region" evidence="8">
    <location>
        <begin position="318"/>
        <end position="345"/>
    </location>
</feature>